<keyword evidence="4 7" id="KW-0812">Transmembrane</keyword>
<evidence type="ECO:0000256" key="1">
    <source>
        <dbReference type="ARBA" id="ARBA00004651"/>
    </source>
</evidence>
<feature type="domain" description="Mechanosensitive ion channel MscS" evidence="8">
    <location>
        <begin position="204"/>
        <end position="270"/>
    </location>
</feature>
<evidence type="ECO:0000256" key="5">
    <source>
        <dbReference type="ARBA" id="ARBA00022989"/>
    </source>
</evidence>
<accession>A0A286AEJ3</accession>
<dbReference type="InterPro" id="IPR006685">
    <property type="entry name" value="MscS_channel_2nd"/>
</dbReference>
<dbReference type="RefSeq" id="WP_097133828.1">
    <property type="nucleotide sequence ID" value="NZ_OCMT01000005.1"/>
</dbReference>
<dbReference type="InterPro" id="IPR049278">
    <property type="entry name" value="MS_channel_C"/>
</dbReference>
<dbReference type="GO" id="GO:0005886">
    <property type="term" value="C:plasma membrane"/>
    <property type="evidence" value="ECO:0007669"/>
    <property type="project" value="UniProtKB-SubCell"/>
</dbReference>
<dbReference type="AlphaFoldDB" id="A0A286AEJ3"/>
<dbReference type="InterPro" id="IPR011066">
    <property type="entry name" value="MscS_channel_C_sf"/>
</dbReference>
<evidence type="ECO:0000256" key="3">
    <source>
        <dbReference type="ARBA" id="ARBA00022475"/>
    </source>
</evidence>
<dbReference type="InterPro" id="IPR010920">
    <property type="entry name" value="LSM_dom_sf"/>
</dbReference>
<organism evidence="10 11">
    <name type="scientific">Pedobacter xixiisoli</name>
    <dbReference type="NCBI Taxonomy" id="1476464"/>
    <lineage>
        <taxon>Bacteria</taxon>
        <taxon>Pseudomonadati</taxon>
        <taxon>Bacteroidota</taxon>
        <taxon>Sphingobacteriia</taxon>
        <taxon>Sphingobacteriales</taxon>
        <taxon>Sphingobacteriaceae</taxon>
        <taxon>Pedobacter</taxon>
    </lineage>
</organism>
<dbReference type="SUPFAM" id="SSF82861">
    <property type="entry name" value="Mechanosensitive channel protein MscS (YggB), transmembrane region"/>
    <property type="match status" value="1"/>
</dbReference>
<name>A0A286AEJ3_9SPHI</name>
<feature type="transmembrane region" description="Helical" evidence="7">
    <location>
        <begin position="20"/>
        <end position="39"/>
    </location>
</feature>
<protein>
    <submittedName>
        <fullName evidence="10">MscS family membrane protein</fullName>
    </submittedName>
</protein>
<dbReference type="Gene3D" id="1.10.287.1260">
    <property type="match status" value="1"/>
</dbReference>
<reference evidence="11" key="1">
    <citation type="submission" date="2017-09" db="EMBL/GenBank/DDBJ databases">
        <authorList>
            <person name="Varghese N."/>
            <person name="Submissions S."/>
        </authorList>
    </citation>
    <scope>NUCLEOTIDE SEQUENCE [LARGE SCALE GENOMIC DNA]</scope>
    <source>
        <strain evidence="11">CGMCC 1.12803</strain>
    </source>
</reference>
<evidence type="ECO:0000313" key="11">
    <source>
        <dbReference type="Proteomes" id="UP000219281"/>
    </source>
</evidence>
<dbReference type="PANTHER" id="PTHR43634:SF2">
    <property type="entry name" value="LOW CONDUCTANCE MECHANOSENSITIVE CHANNEL YNAI"/>
    <property type="match status" value="1"/>
</dbReference>
<evidence type="ECO:0000256" key="2">
    <source>
        <dbReference type="ARBA" id="ARBA00008017"/>
    </source>
</evidence>
<comment type="subcellular location">
    <subcellularLocation>
        <location evidence="1">Cell membrane</location>
        <topology evidence="1">Multi-pass membrane protein</topology>
    </subcellularLocation>
</comment>
<feature type="transmembrane region" description="Helical" evidence="7">
    <location>
        <begin position="162"/>
        <end position="179"/>
    </location>
</feature>
<dbReference type="SUPFAM" id="SSF50182">
    <property type="entry name" value="Sm-like ribonucleoproteins"/>
    <property type="match status" value="1"/>
</dbReference>
<feature type="transmembrane region" description="Helical" evidence="7">
    <location>
        <begin position="59"/>
        <end position="80"/>
    </location>
</feature>
<evidence type="ECO:0000256" key="6">
    <source>
        <dbReference type="ARBA" id="ARBA00023136"/>
    </source>
</evidence>
<dbReference type="PANTHER" id="PTHR43634">
    <property type="entry name" value="OW CONDUCTANCE MECHANOSENSITIVE CHANNEL"/>
    <property type="match status" value="1"/>
</dbReference>
<evidence type="ECO:0000259" key="9">
    <source>
        <dbReference type="Pfam" id="PF21082"/>
    </source>
</evidence>
<feature type="domain" description="Mechanosensitive ion channel MscS C-terminal" evidence="9">
    <location>
        <begin position="277"/>
        <end position="362"/>
    </location>
</feature>
<dbReference type="OrthoDB" id="9809206at2"/>
<dbReference type="InterPro" id="IPR045042">
    <property type="entry name" value="YnaI-like"/>
</dbReference>
<dbReference type="Gene3D" id="2.30.30.60">
    <property type="match status" value="1"/>
</dbReference>
<keyword evidence="3" id="KW-1003">Cell membrane</keyword>
<comment type="similarity">
    <text evidence="2">Belongs to the MscS (TC 1.A.23) family.</text>
</comment>
<dbReference type="InterPro" id="IPR023408">
    <property type="entry name" value="MscS_beta-dom_sf"/>
</dbReference>
<keyword evidence="11" id="KW-1185">Reference proteome</keyword>
<feature type="transmembrane region" description="Helical" evidence="7">
    <location>
        <begin position="116"/>
        <end position="141"/>
    </location>
</feature>
<evidence type="ECO:0000256" key="7">
    <source>
        <dbReference type="SAM" id="Phobius"/>
    </source>
</evidence>
<dbReference type="Pfam" id="PF21082">
    <property type="entry name" value="MS_channel_3rd"/>
    <property type="match status" value="1"/>
</dbReference>
<dbReference type="InterPro" id="IPR011014">
    <property type="entry name" value="MscS_channel_TM-2"/>
</dbReference>
<dbReference type="EMBL" id="OCMT01000005">
    <property type="protein sequence ID" value="SOD20319.1"/>
    <property type="molecule type" value="Genomic_DNA"/>
</dbReference>
<dbReference type="Gene3D" id="3.30.70.100">
    <property type="match status" value="1"/>
</dbReference>
<dbReference type="Proteomes" id="UP000219281">
    <property type="component" value="Unassembled WGS sequence"/>
</dbReference>
<sequence>MDINFFEQIFWGNTLKQYAILGAIIVIGLLFKRIVSRLLSKLIFKLFKNFADQVNSETFIALLLKPIEFFISIFTLYIAIKQLKHPLDVTFFNYKKTIDKVKINEAFTIGELVDKVFLFLILLSIFWIVLRIIDFVTHVLLVRAAKTKNKADDQLVPFIKELLKFLVSFIGFFVLLGYVFEVNAVSLITGLGIGGIAIAMAAKDSLENLLGSFLIFMDKPFTVGDVVKVDGIEGTIERVGFRSTVLRSADKTTYVIPNRSMIDGVLENLTMRNARRVKFDIGLTYETSNEVLKKIIAEIGEFLKENASTTDAVVALDSFGDSALNIQIIYLVPMNKEFDLAKVKEAVNFKVIEIVQANGSEFAYPTQRSVGESTHKEEK</sequence>
<dbReference type="GO" id="GO:0008381">
    <property type="term" value="F:mechanosensitive monoatomic ion channel activity"/>
    <property type="evidence" value="ECO:0007669"/>
    <property type="project" value="UniProtKB-ARBA"/>
</dbReference>
<gene>
    <name evidence="10" type="ORF">SAMN06297358_4034</name>
</gene>
<dbReference type="Pfam" id="PF00924">
    <property type="entry name" value="MS_channel_2nd"/>
    <property type="match status" value="1"/>
</dbReference>
<evidence type="ECO:0000313" key="10">
    <source>
        <dbReference type="EMBL" id="SOD20319.1"/>
    </source>
</evidence>
<evidence type="ECO:0000259" key="8">
    <source>
        <dbReference type="Pfam" id="PF00924"/>
    </source>
</evidence>
<keyword evidence="6 7" id="KW-0472">Membrane</keyword>
<dbReference type="SUPFAM" id="SSF82689">
    <property type="entry name" value="Mechanosensitive channel protein MscS (YggB), C-terminal domain"/>
    <property type="match status" value="1"/>
</dbReference>
<evidence type="ECO:0000256" key="4">
    <source>
        <dbReference type="ARBA" id="ARBA00022692"/>
    </source>
</evidence>
<proteinExistence type="inferred from homology"/>
<keyword evidence="5 7" id="KW-1133">Transmembrane helix</keyword>